<gene>
    <name evidence="1" type="ORF">XSP_002013</name>
</gene>
<protein>
    <submittedName>
        <fullName evidence="1">Uncharacterized protein</fullName>
    </submittedName>
</protein>
<dbReference type="Proteomes" id="UP000515493">
    <property type="component" value="Chromosome"/>
</dbReference>
<dbReference type="EMBL" id="LR861803">
    <property type="protein sequence ID" value="CAD1791599.1"/>
    <property type="molecule type" value="Genomic_DNA"/>
</dbReference>
<evidence type="ECO:0000313" key="1">
    <source>
        <dbReference type="EMBL" id="CAD0326192.1"/>
    </source>
</evidence>
<accession>A0A8E4H0D0</accession>
<dbReference type="EMBL" id="LR824641">
    <property type="protein sequence ID" value="CAD0326192.1"/>
    <property type="molecule type" value="Genomic_DNA"/>
</dbReference>
<reference evidence="1 3" key="1">
    <citation type="submission" date="2020-07" db="EMBL/GenBank/DDBJ databases">
        <authorList>
            <person name="Teixeira M."/>
        </authorList>
    </citation>
    <scope>NUCLEOTIDE SEQUENCE</scope>
    <source>
        <strain evidence="2">1</strain>
        <strain evidence="1">Xanthomonas sp. CPBF 367</strain>
    </source>
</reference>
<sequence>MGFLCLHPAGTSRRNACVGRAANTTPARGIRPPATSGFEPPDIPSPLAAVLGLFQEGVAMSTALSIPASVPVDLLPASAHRLRWDMGDVLRRLDARTAIEQAKDHTARPLSRQLGVLPHSSRRLSARRAVPLQQYVAATITRHHQEAP</sequence>
<evidence type="ECO:0000313" key="3">
    <source>
        <dbReference type="Proteomes" id="UP000515493"/>
    </source>
</evidence>
<proteinExistence type="predicted"/>
<organism evidence="1">
    <name type="scientific">Xanthomonas euroxanthea</name>
    <dbReference type="NCBI Taxonomy" id="2259622"/>
    <lineage>
        <taxon>Bacteria</taxon>
        <taxon>Pseudomonadati</taxon>
        <taxon>Pseudomonadota</taxon>
        <taxon>Gammaproteobacteria</taxon>
        <taxon>Lysobacterales</taxon>
        <taxon>Lysobacteraceae</taxon>
        <taxon>Xanthomonas</taxon>
    </lineage>
</organism>
<dbReference type="KEGG" id="xeu:XSP_002013"/>
<evidence type="ECO:0000313" key="2">
    <source>
        <dbReference type="EMBL" id="CAD1791599.1"/>
    </source>
</evidence>
<name>A0A8E4H0D0_9XANT</name>
<dbReference type="AlphaFoldDB" id="A0A8E4H0D0"/>